<keyword evidence="1" id="KW-0862">Zinc</keyword>
<accession>A0AA38X7X9</accession>
<keyword evidence="5" id="KW-1185">Reference proteome</keyword>
<dbReference type="Pfam" id="PF01412">
    <property type="entry name" value="ArfGap"/>
    <property type="match status" value="1"/>
</dbReference>
<feature type="compositionally biased region" description="Pro residues" evidence="2">
    <location>
        <begin position="437"/>
        <end position="449"/>
    </location>
</feature>
<evidence type="ECO:0000256" key="2">
    <source>
        <dbReference type="SAM" id="MobiDB-lite"/>
    </source>
</evidence>
<dbReference type="FunFam" id="1.10.220.150:FF:000010">
    <property type="entry name" value="Stromal membrane-associated protein"/>
    <property type="match status" value="1"/>
</dbReference>
<feature type="region of interest" description="Disordered" evidence="2">
    <location>
        <begin position="123"/>
        <end position="142"/>
    </location>
</feature>
<dbReference type="AlphaFoldDB" id="A0AA38X7X9"/>
<keyword evidence="1" id="KW-0863">Zinc-finger</keyword>
<dbReference type="InterPro" id="IPR044732">
    <property type="entry name" value="ArfGAP_SMAP1-like"/>
</dbReference>
<feature type="compositionally biased region" description="Low complexity" evidence="2">
    <location>
        <begin position="450"/>
        <end position="470"/>
    </location>
</feature>
<dbReference type="Proteomes" id="UP001172673">
    <property type="component" value="Unassembled WGS sequence"/>
</dbReference>
<sequence length="604" mass="62404">MSRRPGNDRAAQNAQTLKALVKLEGNKVCADCKRNKHPRWASWNLGVFVCIRCSGIHRGMGTHISRVKSVDLDAWTDEQLQSVLKWGNTRANKYFEAKLAPGHVPSEAKIENFIRTKYESKRWVMDGPMPDPSTLDADGDDNVPLSIVQEKAKIERSASQRQAAAQPPPPQTRPAANVNLFDDFAPPPPVRPNTADIPQNRPTRTGPPAPAPAPKPATKPQDSLLGLDFFGGSSSGGIGRPSSAASNQTSGSNSRGDLKNSILSLYSSAPKPQPSPQSQHDRQPSFGGMTSAQAPKPDAFGGLADAFGGLSFPSNNPTATKPPPPQPSSAFSAFGSMASPVSAPKATSINSQVTSPPPLSGGSFFDSLPSKAPAAKPTVTSPSTSNGLDFSFTQRAPPPPPQPAAAPAPKPKPVATSIPADLFAADDFGGFASSVPASPPQPAPAPVPAPQALSPGLSSSAFSSPFNLSSPPAPAPVTAPKPAPQSLRSTNPPQGSSSMFDPWGSGNDSSPWGAPEPAAVKPPQSKVELGKVPSRITPNDISGGWGEPISSSNKSAPARQASVTADEDFGGWTSASTTQTPVAPPSKSGGGFGGGSDPFDNPWG</sequence>
<feature type="compositionally biased region" description="Low complexity" evidence="2">
    <location>
        <begin position="298"/>
        <end position="319"/>
    </location>
</feature>
<protein>
    <submittedName>
        <fullName evidence="4">ARF GAP with effector function(S)</fullName>
    </submittedName>
</protein>
<feature type="domain" description="Arf-GAP" evidence="3">
    <location>
        <begin position="14"/>
        <end position="124"/>
    </location>
</feature>
<feature type="compositionally biased region" description="Pro residues" evidence="2">
    <location>
        <begin position="471"/>
        <end position="483"/>
    </location>
</feature>
<feature type="compositionally biased region" description="Polar residues" evidence="2">
    <location>
        <begin position="378"/>
        <end position="394"/>
    </location>
</feature>
<dbReference type="PANTHER" id="PTHR45705:SF1">
    <property type="entry name" value="FI20236P1"/>
    <property type="match status" value="1"/>
</dbReference>
<name>A0AA38X7X9_9EURO</name>
<feature type="compositionally biased region" description="Polar residues" evidence="2">
    <location>
        <begin position="244"/>
        <end position="266"/>
    </location>
</feature>
<organism evidence="4 5">
    <name type="scientific">Cladophialophora chaetospira</name>
    <dbReference type="NCBI Taxonomy" id="386627"/>
    <lineage>
        <taxon>Eukaryota</taxon>
        <taxon>Fungi</taxon>
        <taxon>Dikarya</taxon>
        <taxon>Ascomycota</taxon>
        <taxon>Pezizomycotina</taxon>
        <taxon>Eurotiomycetes</taxon>
        <taxon>Chaetothyriomycetidae</taxon>
        <taxon>Chaetothyriales</taxon>
        <taxon>Herpotrichiellaceae</taxon>
        <taxon>Cladophialophora</taxon>
    </lineage>
</organism>
<dbReference type="InterPro" id="IPR037278">
    <property type="entry name" value="ARFGAP/RecO"/>
</dbReference>
<dbReference type="CDD" id="cd08839">
    <property type="entry name" value="ArfGap_SMAP"/>
    <property type="match status" value="1"/>
</dbReference>
<dbReference type="EMBL" id="JAPDRK010000010">
    <property type="protein sequence ID" value="KAJ9608527.1"/>
    <property type="molecule type" value="Genomic_DNA"/>
</dbReference>
<evidence type="ECO:0000259" key="3">
    <source>
        <dbReference type="PROSITE" id="PS50115"/>
    </source>
</evidence>
<dbReference type="PROSITE" id="PS50115">
    <property type="entry name" value="ARFGAP"/>
    <property type="match status" value="1"/>
</dbReference>
<feature type="compositionally biased region" description="Low complexity" evidence="2">
    <location>
        <begin position="328"/>
        <end position="339"/>
    </location>
</feature>
<dbReference type="GO" id="GO:0008270">
    <property type="term" value="F:zinc ion binding"/>
    <property type="evidence" value="ECO:0007669"/>
    <property type="project" value="UniProtKB-KW"/>
</dbReference>
<dbReference type="SMART" id="SM00105">
    <property type="entry name" value="ArfGap"/>
    <property type="match status" value="1"/>
</dbReference>
<evidence type="ECO:0000313" key="4">
    <source>
        <dbReference type="EMBL" id="KAJ9608527.1"/>
    </source>
</evidence>
<dbReference type="Gene3D" id="1.10.220.150">
    <property type="entry name" value="Arf GTPase activating protein"/>
    <property type="match status" value="1"/>
</dbReference>
<dbReference type="InterPro" id="IPR038508">
    <property type="entry name" value="ArfGAP_dom_sf"/>
</dbReference>
<proteinExistence type="predicted"/>
<feature type="compositionally biased region" description="Polar residues" evidence="2">
    <location>
        <begin position="345"/>
        <end position="354"/>
    </location>
</feature>
<evidence type="ECO:0000313" key="5">
    <source>
        <dbReference type="Proteomes" id="UP001172673"/>
    </source>
</evidence>
<feature type="compositionally biased region" description="Pro residues" evidence="2">
    <location>
        <begin position="396"/>
        <end position="412"/>
    </location>
</feature>
<keyword evidence="1" id="KW-0479">Metal-binding</keyword>
<feature type="compositionally biased region" description="Pro residues" evidence="2">
    <location>
        <begin position="205"/>
        <end position="217"/>
    </location>
</feature>
<reference evidence="4" key="1">
    <citation type="submission" date="2022-10" db="EMBL/GenBank/DDBJ databases">
        <title>Culturing micro-colonial fungi from biological soil crusts in the Mojave desert and describing Neophaeococcomyces mojavensis, and introducing the new genera and species Taxawa tesnikishii.</title>
        <authorList>
            <person name="Kurbessoian T."/>
            <person name="Stajich J.E."/>
        </authorList>
    </citation>
    <scope>NUCLEOTIDE SEQUENCE</scope>
    <source>
        <strain evidence="4">TK_41</strain>
    </source>
</reference>
<dbReference type="SUPFAM" id="SSF57863">
    <property type="entry name" value="ArfGap/RecO-like zinc finger"/>
    <property type="match status" value="1"/>
</dbReference>
<feature type="compositionally biased region" description="Polar residues" evidence="2">
    <location>
        <begin position="486"/>
        <end position="499"/>
    </location>
</feature>
<feature type="region of interest" description="Disordered" evidence="2">
    <location>
        <begin position="154"/>
        <end position="604"/>
    </location>
</feature>
<dbReference type="InterPro" id="IPR051718">
    <property type="entry name" value="ARF_GTPase-activating"/>
</dbReference>
<gene>
    <name evidence="4" type="primary">AGE2</name>
    <name evidence="4" type="ORF">H2200_007515</name>
</gene>
<comment type="caution">
    <text evidence="4">The sequence shown here is derived from an EMBL/GenBank/DDBJ whole genome shotgun (WGS) entry which is preliminary data.</text>
</comment>
<feature type="compositionally biased region" description="Low complexity" evidence="2">
    <location>
        <begin position="218"/>
        <end position="232"/>
    </location>
</feature>
<dbReference type="GO" id="GO:0005096">
    <property type="term" value="F:GTPase activator activity"/>
    <property type="evidence" value="ECO:0007669"/>
    <property type="project" value="InterPro"/>
</dbReference>
<dbReference type="GO" id="GO:0005737">
    <property type="term" value="C:cytoplasm"/>
    <property type="evidence" value="ECO:0007669"/>
    <property type="project" value="TreeGrafter"/>
</dbReference>
<dbReference type="InterPro" id="IPR001164">
    <property type="entry name" value="ArfGAP_dom"/>
</dbReference>
<evidence type="ECO:0000256" key="1">
    <source>
        <dbReference type="PROSITE-ProRule" id="PRU00288"/>
    </source>
</evidence>
<dbReference type="PANTHER" id="PTHR45705">
    <property type="entry name" value="FI20236P1"/>
    <property type="match status" value="1"/>
</dbReference>
<dbReference type="PRINTS" id="PR00405">
    <property type="entry name" value="REVINTRACTNG"/>
</dbReference>